<feature type="region of interest" description="Disordered" evidence="1">
    <location>
        <begin position="1"/>
        <end position="33"/>
    </location>
</feature>
<evidence type="ECO:0000256" key="1">
    <source>
        <dbReference type="SAM" id="MobiDB-lite"/>
    </source>
</evidence>
<sequence length="93" mass="10358">METAIPNTQGAQWLKDWSKSVNQNEENEALPLKPRPGLAIGEIDAKSVIPDDSTLLAQEMKKKKLEQIRIVVSTEKPKTTTSKEDALDNVDLE</sequence>
<feature type="compositionally biased region" description="Polar residues" evidence="1">
    <location>
        <begin position="1"/>
        <end position="11"/>
    </location>
</feature>
<feature type="compositionally biased region" description="Basic and acidic residues" evidence="1">
    <location>
        <begin position="75"/>
        <end position="86"/>
    </location>
</feature>
<reference evidence="2" key="1">
    <citation type="journal article" date="2023" name="Insect Mol. Biol.">
        <title>Genome sequencing provides insights into the evolution of gene families encoding plant cell wall-degrading enzymes in longhorned beetles.</title>
        <authorList>
            <person name="Shin N.R."/>
            <person name="Okamura Y."/>
            <person name="Kirsch R."/>
            <person name="Pauchet Y."/>
        </authorList>
    </citation>
    <scope>NUCLEOTIDE SEQUENCE</scope>
    <source>
        <strain evidence="2">RBIC_L_NR</strain>
    </source>
</reference>
<feature type="region of interest" description="Disordered" evidence="1">
    <location>
        <begin position="74"/>
        <end position="93"/>
    </location>
</feature>
<name>A0AAV8WII4_9CUCU</name>
<proteinExistence type="predicted"/>
<comment type="caution">
    <text evidence="2">The sequence shown here is derived from an EMBL/GenBank/DDBJ whole genome shotgun (WGS) entry which is preliminary data.</text>
</comment>
<evidence type="ECO:0000313" key="3">
    <source>
        <dbReference type="Proteomes" id="UP001162156"/>
    </source>
</evidence>
<evidence type="ECO:0000313" key="2">
    <source>
        <dbReference type="EMBL" id="KAJ8926203.1"/>
    </source>
</evidence>
<dbReference type="EMBL" id="JANEYF010005981">
    <property type="protein sequence ID" value="KAJ8926203.1"/>
    <property type="molecule type" value="Genomic_DNA"/>
</dbReference>
<dbReference type="Proteomes" id="UP001162156">
    <property type="component" value="Unassembled WGS sequence"/>
</dbReference>
<keyword evidence="3" id="KW-1185">Reference proteome</keyword>
<protein>
    <submittedName>
        <fullName evidence="2">Uncharacterized protein</fullName>
    </submittedName>
</protein>
<dbReference type="AlphaFoldDB" id="A0AAV8WII4"/>
<gene>
    <name evidence="2" type="ORF">NQ314_021459</name>
</gene>
<organism evidence="2 3">
    <name type="scientific">Rhamnusium bicolor</name>
    <dbReference type="NCBI Taxonomy" id="1586634"/>
    <lineage>
        <taxon>Eukaryota</taxon>
        <taxon>Metazoa</taxon>
        <taxon>Ecdysozoa</taxon>
        <taxon>Arthropoda</taxon>
        <taxon>Hexapoda</taxon>
        <taxon>Insecta</taxon>
        <taxon>Pterygota</taxon>
        <taxon>Neoptera</taxon>
        <taxon>Endopterygota</taxon>
        <taxon>Coleoptera</taxon>
        <taxon>Polyphaga</taxon>
        <taxon>Cucujiformia</taxon>
        <taxon>Chrysomeloidea</taxon>
        <taxon>Cerambycidae</taxon>
        <taxon>Lepturinae</taxon>
        <taxon>Rhagiini</taxon>
        <taxon>Rhamnusium</taxon>
    </lineage>
</organism>
<accession>A0AAV8WII4</accession>